<dbReference type="PANTHER" id="PTHR44068">
    <property type="entry name" value="ZGC:194242"/>
    <property type="match status" value="1"/>
</dbReference>
<dbReference type="InterPro" id="IPR029063">
    <property type="entry name" value="SAM-dependent_MTases_sf"/>
</dbReference>
<dbReference type="InterPro" id="IPR041698">
    <property type="entry name" value="Methyltransf_25"/>
</dbReference>
<dbReference type="Proteomes" id="UP000007397">
    <property type="component" value="Chromosome"/>
</dbReference>
<dbReference type="STRING" id="866895.HBHAL_1365"/>
<accession>I0JHW9</accession>
<dbReference type="HOGENOM" id="CLU_081534_2_0_9"/>
<evidence type="ECO:0000259" key="1">
    <source>
        <dbReference type="Pfam" id="PF13649"/>
    </source>
</evidence>
<protein>
    <recommendedName>
        <fullName evidence="1">Methyltransferase domain-containing protein</fullName>
    </recommendedName>
</protein>
<dbReference type="Pfam" id="PF13649">
    <property type="entry name" value="Methyltransf_25"/>
    <property type="match status" value="1"/>
</dbReference>
<dbReference type="InterPro" id="IPR050447">
    <property type="entry name" value="Erg6_SMT_methyltransf"/>
</dbReference>
<evidence type="ECO:0000313" key="3">
    <source>
        <dbReference type="Proteomes" id="UP000007397"/>
    </source>
</evidence>
<dbReference type="RefSeq" id="WP_014641644.1">
    <property type="nucleotide sequence ID" value="NC_017668.1"/>
</dbReference>
<dbReference type="KEGG" id="hhd:HBHAL_1365"/>
<dbReference type="Gene3D" id="3.40.50.150">
    <property type="entry name" value="Vaccinia Virus protein VP39"/>
    <property type="match status" value="1"/>
</dbReference>
<reference evidence="2 3" key="1">
    <citation type="journal article" date="2013" name="Environ. Microbiol.">
        <title>Chloride and organic osmolytes: a hybrid strategy to cope with elevated salinities by the moderately halophilic, chloride-dependent bacterium Halobacillus halophilus.</title>
        <authorList>
            <person name="Saum S.H."/>
            <person name="Pfeiffer F."/>
            <person name="Palm P."/>
            <person name="Rampp M."/>
            <person name="Schuster S.C."/>
            <person name="Muller V."/>
            <person name="Oesterhelt D."/>
        </authorList>
    </citation>
    <scope>NUCLEOTIDE SEQUENCE [LARGE SCALE GENOMIC DNA]</scope>
    <source>
        <strain evidence="3">ATCC 35676 / DSM 2266 / JCM 20832 / KCTC 3685 / LMG 17431 / NBRC 102448 / NCIMB 2269</strain>
    </source>
</reference>
<keyword evidence="3" id="KW-1185">Reference proteome</keyword>
<proteinExistence type="predicted"/>
<dbReference type="PATRIC" id="fig|866895.3.peg.364"/>
<gene>
    <name evidence="2" type="primary">ydaC</name>
    <name evidence="2" type="ordered locus">HBHAL_1365</name>
</gene>
<dbReference type="AlphaFoldDB" id="I0JHW9"/>
<sequence>MLYKQFAEPEGWIGKMTGWFMVKENEKRNEWTLSFLDIQKNDKVLEVGFGPADALKKIAEKEGTILYGIDPSESMVETGLRKLKKERGPEQICMMQGEAQMLEDFYQPLDKIYSINNISFWETPVKTLNHLHSLLRPGGRIALTLSPHGRGTSDETTEVMGGQLRALLEESGFNQIEVFIKPTFPNDTVCALGLKK</sequence>
<dbReference type="SUPFAM" id="SSF53335">
    <property type="entry name" value="S-adenosyl-L-methionine-dependent methyltransferases"/>
    <property type="match status" value="1"/>
</dbReference>
<organism evidence="2 3">
    <name type="scientific">Halobacillus halophilus (strain ATCC 35676 / DSM 2266 / JCM 20832 / KCTC 3685 / LMG 17431 / NBRC 102448 / NCIMB 2269)</name>
    <name type="common">Sporosarcina halophila</name>
    <dbReference type="NCBI Taxonomy" id="866895"/>
    <lineage>
        <taxon>Bacteria</taxon>
        <taxon>Bacillati</taxon>
        <taxon>Bacillota</taxon>
        <taxon>Bacilli</taxon>
        <taxon>Bacillales</taxon>
        <taxon>Bacillaceae</taxon>
        <taxon>Halobacillus</taxon>
    </lineage>
</organism>
<name>I0JHW9_HALH3</name>
<dbReference type="EMBL" id="HE717023">
    <property type="protein sequence ID" value="CCG43737.1"/>
    <property type="molecule type" value="Genomic_DNA"/>
</dbReference>
<dbReference type="PANTHER" id="PTHR44068:SF11">
    <property type="entry name" value="GERANYL DIPHOSPHATE 2-C-METHYLTRANSFERASE"/>
    <property type="match status" value="1"/>
</dbReference>
<evidence type="ECO:0000313" key="2">
    <source>
        <dbReference type="EMBL" id="CCG43737.1"/>
    </source>
</evidence>
<dbReference type="eggNOG" id="COG0500">
    <property type="taxonomic scope" value="Bacteria"/>
</dbReference>
<feature type="domain" description="Methyltransferase" evidence="1">
    <location>
        <begin position="44"/>
        <end position="139"/>
    </location>
</feature>
<dbReference type="CDD" id="cd02440">
    <property type="entry name" value="AdoMet_MTases"/>
    <property type="match status" value="1"/>
</dbReference>